<accession>A0A9P1IBA4</accession>
<keyword evidence="2" id="KW-1185">Reference proteome</keyword>
<evidence type="ECO:0000313" key="2">
    <source>
        <dbReference type="Proteomes" id="UP001152747"/>
    </source>
</evidence>
<comment type="caution">
    <text evidence="1">The sequence shown here is derived from an EMBL/GenBank/DDBJ whole genome shotgun (WGS) entry which is preliminary data.</text>
</comment>
<reference evidence="1" key="1">
    <citation type="submission" date="2022-11" db="EMBL/GenBank/DDBJ databases">
        <authorList>
            <person name="Kikuchi T."/>
        </authorList>
    </citation>
    <scope>NUCLEOTIDE SEQUENCE</scope>
    <source>
        <strain evidence="1">PS1010</strain>
    </source>
</reference>
<protein>
    <submittedName>
        <fullName evidence="1">Uncharacterized protein</fullName>
    </submittedName>
</protein>
<proteinExistence type="predicted"/>
<evidence type="ECO:0000313" key="1">
    <source>
        <dbReference type="EMBL" id="CAI5442742.1"/>
    </source>
</evidence>
<dbReference type="EMBL" id="CANHGI010000002">
    <property type="protein sequence ID" value="CAI5442742.1"/>
    <property type="molecule type" value="Genomic_DNA"/>
</dbReference>
<organism evidence="1 2">
    <name type="scientific">Caenorhabditis angaria</name>
    <dbReference type="NCBI Taxonomy" id="860376"/>
    <lineage>
        <taxon>Eukaryota</taxon>
        <taxon>Metazoa</taxon>
        <taxon>Ecdysozoa</taxon>
        <taxon>Nematoda</taxon>
        <taxon>Chromadorea</taxon>
        <taxon>Rhabditida</taxon>
        <taxon>Rhabditina</taxon>
        <taxon>Rhabditomorpha</taxon>
        <taxon>Rhabditoidea</taxon>
        <taxon>Rhabditidae</taxon>
        <taxon>Peloderinae</taxon>
        <taxon>Caenorhabditis</taxon>
    </lineage>
</organism>
<name>A0A9P1IBA4_9PELO</name>
<dbReference type="Proteomes" id="UP001152747">
    <property type="component" value="Unassembled WGS sequence"/>
</dbReference>
<dbReference type="AlphaFoldDB" id="A0A9P1IBA4"/>
<gene>
    <name evidence="1" type="ORF">CAMP_LOCUS5379</name>
</gene>
<sequence>METAKGAALAAICDAQRRRKNQPVAEVSEMKRRRIWNEDATNRSRFWKMMCQLNRQQLRYWSIQHLELSLPTENSGIIEEMVKNDIKCDWLNLKRYSMGI</sequence>